<proteinExistence type="predicted"/>
<accession>A0A9W8NMZ7</accession>
<feature type="region of interest" description="Disordered" evidence="1">
    <location>
        <begin position="106"/>
        <end position="156"/>
    </location>
</feature>
<dbReference type="Proteomes" id="UP001148614">
    <property type="component" value="Unassembled WGS sequence"/>
</dbReference>
<keyword evidence="3" id="KW-1185">Reference proteome</keyword>
<feature type="compositionally biased region" description="Basic and acidic residues" evidence="1">
    <location>
        <begin position="106"/>
        <end position="119"/>
    </location>
</feature>
<gene>
    <name evidence="2" type="ORF">NPX13_g941</name>
</gene>
<feature type="compositionally biased region" description="Polar residues" evidence="1">
    <location>
        <begin position="193"/>
        <end position="206"/>
    </location>
</feature>
<reference evidence="2" key="1">
    <citation type="submission" date="2022-07" db="EMBL/GenBank/DDBJ databases">
        <title>Genome Sequence of Xylaria arbuscula.</title>
        <authorList>
            <person name="Buettner E."/>
        </authorList>
    </citation>
    <scope>NUCLEOTIDE SEQUENCE</scope>
    <source>
        <strain evidence="2">VT107</strain>
    </source>
</reference>
<evidence type="ECO:0000256" key="1">
    <source>
        <dbReference type="SAM" id="MobiDB-lite"/>
    </source>
</evidence>
<evidence type="ECO:0000313" key="2">
    <source>
        <dbReference type="EMBL" id="KAJ3579621.1"/>
    </source>
</evidence>
<protein>
    <submittedName>
        <fullName evidence="2">Uncharacterized protein</fullName>
    </submittedName>
</protein>
<organism evidence="2 3">
    <name type="scientific">Xylaria arbuscula</name>
    <dbReference type="NCBI Taxonomy" id="114810"/>
    <lineage>
        <taxon>Eukaryota</taxon>
        <taxon>Fungi</taxon>
        <taxon>Dikarya</taxon>
        <taxon>Ascomycota</taxon>
        <taxon>Pezizomycotina</taxon>
        <taxon>Sordariomycetes</taxon>
        <taxon>Xylariomycetidae</taxon>
        <taxon>Xylariales</taxon>
        <taxon>Xylariaceae</taxon>
        <taxon>Xylaria</taxon>
    </lineage>
</organism>
<dbReference type="AlphaFoldDB" id="A0A9W8NMZ7"/>
<evidence type="ECO:0000313" key="3">
    <source>
        <dbReference type="Proteomes" id="UP001148614"/>
    </source>
</evidence>
<dbReference type="VEuPathDB" id="FungiDB:F4678DRAFT_133027"/>
<name>A0A9W8NMZ7_9PEZI</name>
<comment type="caution">
    <text evidence="2">The sequence shown here is derived from an EMBL/GenBank/DDBJ whole genome shotgun (WGS) entry which is preliminary data.</text>
</comment>
<sequence length="236" mass="25812">MLIVGQDASATEARPAAYDAWGQHHEDHGEGGSRWKGKGKAIAQATNDIMSPIKTLPDTLTVDWTKYEPPEGLKHAGDIDSEMIRQIIEQSIDRVRARIAEEEEARKAAAEAKEMRQEEATSEEDAEGSASKGKGIDSIEDGESVQANVPDVPLDSVRDASITDDITTTSFPAELPKRPVKSLLRFFRKYNNGPENGESSTASAAHTQDEFRTHSAMKSLVSELINRAREPEVADV</sequence>
<feature type="region of interest" description="Disordered" evidence="1">
    <location>
        <begin position="190"/>
        <end position="210"/>
    </location>
</feature>
<dbReference type="EMBL" id="JANPWZ010000076">
    <property type="protein sequence ID" value="KAJ3579621.1"/>
    <property type="molecule type" value="Genomic_DNA"/>
</dbReference>